<reference evidence="3" key="1">
    <citation type="journal article" date="2023" name="Commun. Biol.">
        <title>Genome analysis of Parmales, the sister group of diatoms, reveals the evolutionary specialization of diatoms from phago-mixotrophs to photoautotrophs.</title>
        <authorList>
            <person name="Ban H."/>
            <person name="Sato S."/>
            <person name="Yoshikawa S."/>
            <person name="Yamada K."/>
            <person name="Nakamura Y."/>
            <person name="Ichinomiya M."/>
            <person name="Sato N."/>
            <person name="Blanc-Mathieu R."/>
            <person name="Endo H."/>
            <person name="Kuwata A."/>
            <person name="Ogata H."/>
        </authorList>
    </citation>
    <scope>NUCLEOTIDE SEQUENCE [LARGE SCALE GENOMIC DNA]</scope>
    <source>
        <strain evidence="3">NIES 3701</strain>
    </source>
</reference>
<name>A0A9W7EAS7_9STRA</name>
<dbReference type="PRINTS" id="PR00413">
    <property type="entry name" value="HADHALOGNASE"/>
</dbReference>
<evidence type="ECO:0000256" key="1">
    <source>
        <dbReference type="SAM" id="SignalP"/>
    </source>
</evidence>
<dbReference type="InterPro" id="IPR041492">
    <property type="entry name" value="HAD_2"/>
</dbReference>
<evidence type="ECO:0000313" key="2">
    <source>
        <dbReference type="EMBL" id="GMH72137.1"/>
    </source>
</evidence>
<proteinExistence type="predicted"/>
<dbReference type="InterPro" id="IPR023214">
    <property type="entry name" value="HAD_sf"/>
</dbReference>
<comment type="caution">
    <text evidence="2">The sequence shown here is derived from an EMBL/GenBank/DDBJ whole genome shotgun (WGS) entry which is preliminary data.</text>
</comment>
<dbReference type="EMBL" id="BRXY01000154">
    <property type="protein sequence ID" value="GMH72137.1"/>
    <property type="molecule type" value="Genomic_DNA"/>
</dbReference>
<dbReference type="OrthoDB" id="426235at2759"/>
<dbReference type="SFLD" id="SFLDS00003">
    <property type="entry name" value="Haloacid_Dehalogenase"/>
    <property type="match status" value="1"/>
</dbReference>
<keyword evidence="3" id="KW-1185">Reference proteome</keyword>
<dbReference type="PANTHER" id="PTHR43885:SF1">
    <property type="entry name" value="SUPERFAMILY HYDROLASE, PUTATIVE (AFU_ORTHOLOGUE AFUA_4G13290)-RELATED"/>
    <property type="match status" value="1"/>
</dbReference>
<dbReference type="SUPFAM" id="SSF56784">
    <property type="entry name" value="HAD-like"/>
    <property type="match status" value="1"/>
</dbReference>
<dbReference type="Gene3D" id="3.40.50.1000">
    <property type="entry name" value="HAD superfamily/HAD-like"/>
    <property type="match status" value="1"/>
</dbReference>
<sequence>MLSSVVIILMLLLSTAVHRLECFSVATLRANSMRMTKPRGRRARSTVTHLRAIKGVIFDMDGTLTPPGNIDFVGLRDSINSIARSDPNYAEIKSVEGRDVLEVVTMLSPDGKVEAGKVLKELEDKCRENMRLTEGALEVLQDLKSRSISAAVVTRNVTPSLKRLQSILNVHGITLNPMIARDTINERTGEPIPPKPNPDALRSIVELWGYDVSEVLMVGDSLQDDVMAANSANVKSVWINTGIDNATGTQHKEGNPDWTVGKISGITAILEDFNP</sequence>
<gene>
    <name evidence="2" type="ORF">TrST_g762</name>
</gene>
<organism evidence="2 3">
    <name type="scientific">Triparma strigata</name>
    <dbReference type="NCBI Taxonomy" id="1606541"/>
    <lineage>
        <taxon>Eukaryota</taxon>
        <taxon>Sar</taxon>
        <taxon>Stramenopiles</taxon>
        <taxon>Ochrophyta</taxon>
        <taxon>Bolidophyceae</taxon>
        <taxon>Parmales</taxon>
        <taxon>Triparmaceae</taxon>
        <taxon>Triparma</taxon>
    </lineage>
</organism>
<dbReference type="InterPro" id="IPR036412">
    <property type="entry name" value="HAD-like_sf"/>
</dbReference>
<dbReference type="PANTHER" id="PTHR43885">
    <property type="entry name" value="HALOACID DEHALOGENASE-LIKE HYDROLASE"/>
    <property type="match status" value="1"/>
</dbReference>
<accession>A0A9W7EAS7</accession>
<protein>
    <submittedName>
        <fullName evidence="2">Uncharacterized protein</fullName>
    </submittedName>
</protein>
<dbReference type="InterPro" id="IPR006439">
    <property type="entry name" value="HAD-SF_hydro_IA"/>
</dbReference>
<feature type="chain" id="PRO_5040930938" evidence="1">
    <location>
        <begin position="23"/>
        <end position="275"/>
    </location>
</feature>
<dbReference type="AlphaFoldDB" id="A0A9W7EAS7"/>
<dbReference type="Pfam" id="PF13419">
    <property type="entry name" value="HAD_2"/>
    <property type="match status" value="1"/>
</dbReference>
<keyword evidence="1" id="KW-0732">Signal</keyword>
<feature type="signal peptide" evidence="1">
    <location>
        <begin position="1"/>
        <end position="22"/>
    </location>
</feature>
<dbReference type="Proteomes" id="UP001165085">
    <property type="component" value="Unassembled WGS sequence"/>
</dbReference>
<dbReference type="SFLD" id="SFLDG01129">
    <property type="entry name" value="C1.5:_HAD__Beta-PGM__Phosphata"/>
    <property type="match status" value="1"/>
</dbReference>
<evidence type="ECO:0000313" key="3">
    <source>
        <dbReference type="Proteomes" id="UP001165085"/>
    </source>
</evidence>
<dbReference type="Gene3D" id="1.10.260.80">
    <property type="match status" value="1"/>
</dbReference>